<reference evidence="4" key="1">
    <citation type="submission" date="2021-02" db="EMBL/GenBank/DDBJ databases">
        <authorList>
            <person name="Dougan E. K."/>
            <person name="Rhodes N."/>
            <person name="Thang M."/>
            <person name="Chan C."/>
        </authorList>
    </citation>
    <scope>NUCLEOTIDE SEQUENCE</scope>
</reference>
<dbReference type="InterPro" id="IPR029063">
    <property type="entry name" value="SAM-dependent_MTases_sf"/>
</dbReference>
<dbReference type="PANTHER" id="PTHR43861">
    <property type="entry name" value="TRANS-ACONITATE 2-METHYLTRANSFERASE-RELATED"/>
    <property type="match status" value="1"/>
</dbReference>
<keyword evidence="5" id="KW-1185">Reference proteome</keyword>
<dbReference type="GO" id="GO:0032259">
    <property type="term" value="P:methylation"/>
    <property type="evidence" value="ECO:0007669"/>
    <property type="project" value="UniProtKB-KW"/>
</dbReference>
<feature type="domain" description="Methyltransferase" evidence="3">
    <location>
        <begin position="46"/>
        <end position="143"/>
    </location>
</feature>
<comment type="caution">
    <text evidence="4">The sequence shown here is derived from an EMBL/GenBank/DDBJ whole genome shotgun (WGS) entry which is preliminary data.</text>
</comment>
<dbReference type="GO" id="GO:0008168">
    <property type="term" value="F:methyltransferase activity"/>
    <property type="evidence" value="ECO:0007669"/>
    <property type="project" value="UniProtKB-KW"/>
</dbReference>
<dbReference type="Pfam" id="PF13649">
    <property type="entry name" value="Methyltransf_25"/>
    <property type="match status" value="1"/>
</dbReference>
<keyword evidence="2" id="KW-0808">Transferase</keyword>
<name>A0A813DJC2_POLGL</name>
<dbReference type="PANTHER" id="PTHR43861:SF1">
    <property type="entry name" value="TRANS-ACONITATE 2-METHYLTRANSFERASE"/>
    <property type="match status" value="1"/>
</dbReference>
<dbReference type="OrthoDB" id="10027596at2759"/>
<organism evidence="4 5">
    <name type="scientific">Polarella glacialis</name>
    <name type="common">Dinoflagellate</name>
    <dbReference type="NCBI Taxonomy" id="89957"/>
    <lineage>
        <taxon>Eukaryota</taxon>
        <taxon>Sar</taxon>
        <taxon>Alveolata</taxon>
        <taxon>Dinophyceae</taxon>
        <taxon>Suessiales</taxon>
        <taxon>Suessiaceae</taxon>
        <taxon>Polarella</taxon>
    </lineage>
</organism>
<dbReference type="Proteomes" id="UP000654075">
    <property type="component" value="Unassembled WGS sequence"/>
</dbReference>
<dbReference type="SUPFAM" id="SSF53335">
    <property type="entry name" value="S-adenosyl-L-methionine-dependent methyltransferases"/>
    <property type="match status" value="1"/>
</dbReference>
<dbReference type="AlphaFoldDB" id="A0A813DJC2"/>
<protein>
    <recommendedName>
        <fullName evidence="3">Methyltransferase domain-containing protein</fullName>
    </recommendedName>
</protein>
<keyword evidence="1" id="KW-0489">Methyltransferase</keyword>
<gene>
    <name evidence="4" type="ORF">PGLA1383_LOCUS7876</name>
</gene>
<dbReference type="OMA" id="IDYPLWD"/>
<evidence type="ECO:0000313" key="4">
    <source>
        <dbReference type="EMBL" id="CAE8589097.1"/>
    </source>
</evidence>
<evidence type="ECO:0000313" key="5">
    <source>
        <dbReference type="Proteomes" id="UP000654075"/>
    </source>
</evidence>
<dbReference type="InterPro" id="IPR041698">
    <property type="entry name" value="Methyltransf_25"/>
</dbReference>
<evidence type="ECO:0000256" key="1">
    <source>
        <dbReference type="ARBA" id="ARBA00022603"/>
    </source>
</evidence>
<proteinExistence type="predicted"/>
<accession>A0A813DJC2</accession>
<evidence type="ECO:0000259" key="3">
    <source>
        <dbReference type="Pfam" id="PF13649"/>
    </source>
</evidence>
<dbReference type="CDD" id="cd02440">
    <property type="entry name" value="AdoMet_MTases"/>
    <property type="match status" value="1"/>
</dbReference>
<dbReference type="EMBL" id="CAJNNV010003480">
    <property type="protein sequence ID" value="CAE8589097.1"/>
    <property type="molecule type" value="Genomic_DNA"/>
</dbReference>
<sequence length="258" mass="28768">MDSKHYKDVATHYDAQVFYDTDGPLVQWQRDLVMSKLQLCPGDKLVDVGGGTGGFTHLLAKQMLAAGDLDPSVTLLEPSEEMLANARTRTEPSMQTMHGTAVTMVEEGIEFNKVLLKEVIHHLDTQERMVFLRGLCNGMPPGGRVLIVTRPQFPAYPFPEAVREEWAAHQEPHSIFEEQLREAGFEVEVSTESFPLTMPKAAWNGMLQGKVWSTFAHFSDEELSEWIQQLDVAHPGPDFSFSEVEIFVVGVKPGLVAA</sequence>
<dbReference type="Gene3D" id="3.40.50.150">
    <property type="entry name" value="Vaccinia Virus protein VP39"/>
    <property type="match status" value="1"/>
</dbReference>
<evidence type="ECO:0000256" key="2">
    <source>
        <dbReference type="ARBA" id="ARBA00022679"/>
    </source>
</evidence>